<sequence length="185" mass="20778">MDKDLKKVVVLLAHPNMENSQANKALLDAIKDIEDVAIFNLYEMLEQDILNMDAWSRIISHANAVVYQFPFYWMSAPSLLKKWQDGIFTYLAKTPAVAGKPLLVVTTTGSEFEAYRSGGRNRFTVDELLRPYQGGAVHAGMVWQTPFVVYGMGTPDAEKNIALAADLYKKRVMALIGKDKSEDSW</sequence>
<dbReference type="GO" id="GO:0010181">
    <property type="term" value="F:FMN binding"/>
    <property type="evidence" value="ECO:0007669"/>
    <property type="project" value="TreeGrafter"/>
</dbReference>
<dbReference type="InterPro" id="IPR029039">
    <property type="entry name" value="Flavoprotein-like_sf"/>
</dbReference>
<proteinExistence type="predicted"/>
<evidence type="ECO:0000313" key="3">
    <source>
        <dbReference type="EMBL" id="ALJ62671.1"/>
    </source>
</evidence>
<dbReference type="PANTHER" id="PTHR47307:SF1">
    <property type="entry name" value="GLUTATHIONE-REGULATED POTASSIUM-EFFLUX SYSTEM ANCILLARY PROTEIN KEFG"/>
    <property type="match status" value="1"/>
</dbReference>
<dbReference type="AlphaFoldDB" id="A0A0P0GJ68"/>
<reference evidence="3 4" key="1">
    <citation type="journal article" date="2015" name="Science">
        <title>Genetic determinants of in vivo fitness and diet responsiveness in multiple human gut Bacteroides.</title>
        <authorList>
            <person name="Wu M."/>
            <person name="McNulty N.P."/>
            <person name="Rodionov D.A."/>
            <person name="Khoroshkin M.S."/>
            <person name="Griffin N.W."/>
            <person name="Cheng J."/>
            <person name="Latreille P."/>
            <person name="Kerstetter R.A."/>
            <person name="Terrapon N."/>
            <person name="Henrissat B."/>
            <person name="Osterman A.L."/>
            <person name="Gordon J.I."/>
        </authorList>
    </citation>
    <scope>NUCLEOTIDE SEQUENCE [LARGE SCALE GENOMIC DNA]</scope>
    <source>
        <strain evidence="3 4">WH2</strain>
    </source>
</reference>
<dbReference type="SUPFAM" id="SSF52218">
    <property type="entry name" value="Flavoproteins"/>
    <property type="match status" value="1"/>
</dbReference>
<dbReference type="GO" id="GO:0009055">
    <property type="term" value="F:electron transfer activity"/>
    <property type="evidence" value="ECO:0007669"/>
    <property type="project" value="TreeGrafter"/>
</dbReference>
<dbReference type="Proteomes" id="UP000061809">
    <property type="component" value="Chromosome"/>
</dbReference>
<feature type="domain" description="Flavodoxin-like fold" evidence="2">
    <location>
        <begin position="6"/>
        <end position="171"/>
    </location>
</feature>
<dbReference type="InterPro" id="IPR046980">
    <property type="entry name" value="KefG/KefF"/>
</dbReference>
<evidence type="ECO:0000256" key="1">
    <source>
        <dbReference type="ARBA" id="ARBA00023002"/>
    </source>
</evidence>
<dbReference type="GO" id="GO:0003955">
    <property type="term" value="F:NAD(P)H dehydrogenase (quinone) activity"/>
    <property type="evidence" value="ECO:0007669"/>
    <property type="project" value="TreeGrafter"/>
</dbReference>
<dbReference type="Gene3D" id="3.40.50.360">
    <property type="match status" value="1"/>
</dbReference>
<dbReference type="PANTHER" id="PTHR47307">
    <property type="entry name" value="GLUTATHIONE-REGULATED POTASSIUM-EFFLUX SYSTEM ANCILLARY PROTEIN KEFG"/>
    <property type="match status" value="1"/>
</dbReference>
<dbReference type="Pfam" id="PF02525">
    <property type="entry name" value="Flavodoxin_2"/>
    <property type="match status" value="1"/>
</dbReference>
<dbReference type="KEGG" id="bcel:BcellWH2_05473"/>
<dbReference type="EMBL" id="CP012801">
    <property type="protein sequence ID" value="ALJ62671.1"/>
    <property type="molecule type" value="Genomic_DNA"/>
</dbReference>
<evidence type="ECO:0000259" key="2">
    <source>
        <dbReference type="Pfam" id="PF02525"/>
    </source>
</evidence>
<accession>A0A0P0GJ68</accession>
<dbReference type="RefSeq" id="WP_029428064.1">
    <property type="nucleotide sequence ID" value="NZ_CP012801.1"/>
</dbReference>
<keyword evidence="1 3" id="KW-0560">Oxidoreductase</keyword>
<organism evidence="3 4">
    <name type="scientific">Bacteroides cellulosilyticus</name>
    <dbReference type="NCBI Taxonomy" id="246787"/>
    <lineage>
        <taxon>Bacteria</taxon>
        <taxon>Pseudomonadati</taxon>
        <taxon>Bacteroidota</taxon>
        <taxon>Bacteroidia</taxon>
        <taxon>Bacteroidales</taxon>
        <taxon>Bacteroidaceae</taxon>
        <taxon>Bacteroides</taxon>
    </lineage>
</organism>
<name>A0A0P0GJ68_9BACE</name>
<gene>
    <name evidence="3" type="primary">ywrO_2</name>
    <name evidence="3" type="ORF">BcellWH2_05473</name>
</gene>
<dbReference type="PATRIC" id="fig|246787.4.peg.5647"/>
<dbReference type="EC" id="1.6.99.-" evidence="3"/>
<evidence type="ECO:0000313" key="4">
    <source>
        <dbReference type="Proteomes" id="UP000061809"/>
    </source>
</evidence>
<dbReference type="InterPro" id="IPR003680">
    <property type="entry name" value="Flavodoxin_fold"/>
</dbReference>
<protein>
    <submittedName>
        <fullName evidence="3">General stress protein 14</fullName>
        <ecNumber evidence="3">1.6.99.-</ecNumber>
    </submittedName>
</protein>